<feature type="region of interest" description="Disordered" evidence="1">
    <location>
        <begin position="296"/>
        <end position="340"/>
    </location>
</feature>
<protein>
    <submittedName>
        <fullName evidence="3">EAL domain-containing protein</fullName>
    </submittedName>
</protein>
<dbReference type="SUPFAM" id="SSF141868">
    <property type="entry name" value="EAL domain-like"/>
    <property type="match status" value="1"/>
</dbReference>
<dbReference type="PROSITE" id="PS50883">
    <property type="entry name" value="EAL"/>
    <property type="match status" value="1"/>
</dbReference>
<dbReference type="InterPro" id="IPR035919">
    <property type="entry name" value="EAL_sf"/>
</dbReference>
<evidence type="ECO:0000256" key="1">
    <source>
        <dbReference type="SAM" id="MobiDB-lite"/>
    </source>
</evidence>
<dbReference type="AlphaFoldDB" id="A0AA41ZJX2"/>
<reference evidence="3" key="1">
    <citation type="submission" date="2022-06" db="EMBL/GenBank/DDBJ databases">
        <title>Sphingomonas sp. nov. isolated from rhizosphere soil of tomato.</title>
        <authorList>
            <person name="Dong H."/>
            <person name="Gao R."/>
        </authorList>
    </citation>
    <scope>NUCLEOTIDE SEQUENCE</scope>
    <source>
        <strain evidence="3">MMSM24</strain>
    </source>
</reference>
<feature type="domain" description="EAL" evidence="2">
    <location>
        <begin position="13"/>
        <end position="264"/>
    </location>
</feature>
<dbReference type="InterPro" id="IPR001633">
    <property type="entry name" value="EAL_dom"/>
</dbReference>
<dbReference type="CDD" id="cd01948">
    <property type="entry name" value="EAL"/>
    <property type="match status" value="1"/>
</dbReference>
<name>A0AA41ZJX2_9SPHN</name>
<proteinExistence type="predicted"/>
<accession>A0AA41ZJX2</accession>
<dbReference type="PANTHER" id="PTHR44757:SF2">
    <property type="entry name" value="BIOFILM ARCHITECTURE MAINTENANCE PROTEIN MBAA"/>
    <property type="match status" value="1"/>
</dbReference>
<evidence type="ECO:0000259" key="2">
    <source>
        <dbReference type="PROSITE" id="PS50883"/>
    </source>
</evidence>
<evidence type="ECO:0000313" key="3">
    <source>
        <dbReference type="EMBL" id="MCW6537148.1"/>
    </source>
</evidence>
<feature type="compositionally biased region" description="Basic residues" evidence="1">
    <location>
        <begin position="315"/>
        <end position="324"/>
    </location>
</feature>
<organism evidence="3 4">
    <name type="scientific">Sphingomonas lycopersici</name>
    <dbReference type="NCBI Taxonomy" id="2951807"/>
    <lineage>
        <taxon>Bacteria</taxon>
        <taxon>Pseudomonadati</taxon>
        <taxon>Pseudomonadota</taxon>
        <taxon>Alphaproteobacteria</taxon>
        <taxon>Sphingomonadales</taxon>
        <taxon>Sphingomonadaceae</taxon>
        <taxon>Sphingomonas</taxon>
    </lineage>
</organism>
<evidence type="ECO:0000313" key="4">
    <source>
        <dbReference type="Proteomes" id="UP001165565"/>
    </source>
</evidence>
<gene>
    <name evidence="3" type="ORF">NEE01_20400</name>
</gene>
<dbReference type="EMBL" id="JANFAV010000019">
    <property type="protein sequence ID" value="MCW6537148.1"/>
    <property type="molecule type" value="Genomic_DNA"/>
</dbReference>
<dbReference type="RefSeq" id="WP_349293082.1">
    <property type="nucleotide sequence ID" value="NZ_JANFAV010000019.1"/>
</dbReference>
<dbReference type="Pfam" id="PF00563">
    <property type="entry name" value="EAL"/>
    <property type="match status" value="1"/>
</dbReference>
<dbReference type="Proteomes" id="UP001165565">
    <property type="component" value="Unassembled WGS sequence"/>
</dbReference>
<dbReference type="SMART" id="SM00052">
    <property type="entry name" value="EAL"/>
    <property type="match status" value="1"/>
</dbReference>
<comment type="caution">
    <text evidence="3">The sequence shown here is derived from an EMBL/GenBank/DDBJ whole genome shotgun (WGS) entry which is preliminary data.</text>
</comment>
<dbReference type="PANTHER" id="PTHR44757">
    <property type="entry name" value="DIGUANYLATE CYCLASE DGCP"/>
    <property type="match status" value="1"/>
</dbReference>
<sequence>MNMSDEFSLLQRNEHLSAFLRLGLQEEMFRLNYQDIHSLINDRTAAREALLRWGGSDQAIPCDVETLFDVAETTGRIVELGGKIIDWACRDAAKWADRCAVAVNVSPHQLLAGDFAAQTFGALARHNLPAERLHLEITENAMLVPTREVVEQLRLLRHAGVSLSLDDFGSGYSSLRNLQRFSFDAIKLDRCFASHAPYDYKSREILSAVAALGERLGIHIIAEGVETHEQLDLVRAAGFSHAQGFLFSHPRGQEEVLDDIARDRARREVIRKAEIIDTESFRRNWRISAEAKVIVGGFRRDAPPKAPAAADKPRRSGGSRRSGGRRPPPLDESAPSPPAG</sequence>
<dbReference type="Gene3D" id="3.20.20.450">
    <property type="entry name" value="EAL domain"/>
    <property type="match status" value="1"/>
</dbReference>
<keyword evidence="4" id="KW-1185">Reference proteome</keyword>
<dbReference type="InterPro" id="IPR052155">
    <property type="entry name" value="Biofilm_reg_signaling"/>
</dbReference>